<evidence type="ECO:0000256" key="4">
    <source>
        <dbReference type="ARBA" id="ARBA00022723"/>
    </source>
</evidence>
<keyword evidence="9" id="KW-0418">Kinase</keyword>
<dbReference type="Gene3D" id="1.10.630.10">
    <property type="entry name" value="Cytochrome P450"/>
    <property type="match status" value="1"/>
</dbReference>
<comment type="similarity">
    <text evidence="2 8">Belongs to the cytochrome P450 family.</text>
</comment>
<name>A0ABR3G094_9AGAR</name>
<dbReference type="InterPro" id="IPR001128">
    <property type="entry name" value="Cyt_P450"/>
</dbReference>
<evidence type="ECO:0000256" key="8">
    <source>
        <dbReference type="RuleBase" id="RU000461"/>
    </source>
</evidence>
<protein>
    <submittedName>
        <fullName evidence="9">Protein kinase alk2</fullName>
        <ecNumber evidence="9">1.14.14.1</ecNumber>
    </submittedName>
</protein>
<evidence type="ECO:0000256" key="7">
    <source>
        <dbReference type="ARBA" id="ARBA00023033"/>
    </source>
</evidence>
<evidence type="ECO:0000313" key="9">
    <source>
        <dbReference type="EMBL" id="KAL0581045.1"/>
    </source>
</evidence>
<evidence type="ECO:0000256" key="2">
    <source>
        <dbReference type="ARBA" id="ARBA00010617"/>
    </source>
</evidence>
<keyword evidence="10" id="KW-1185">Reference proteome</keyword>
<dbReference type="InterPro" id="IPR036396">
    <property type="entry name" value="Cyt_P450_sf"/>
</dbReference>
<dbReference type="InterPro" id="IPR017972">
    <property type="entry name" value="Cyt_P450_CS"/>
</dbReference>
<organism evidence="9 10">
    <name type="scientific">Marasmius crinis-equi</name>
    <dbReference type="NCBI Taxonomy" id="585013"/>
    <lineage>
        <taxon>Eukaryota</taxon>
        <taxon>Fungi</taxon>
        <taxon>Dikarya</taxon>
        <taxon>Basidiomycota</taxon>
        <taxon>Agaricomycotina</taxon>
        <taxon>Agaricomycetes</taxon>
        <taxon>Agaricomycetidae</taxon>
        <taxon>Agaricales</taxon>
        <taxon>Marasmiineae</taxon>
        <taxon>Marasmiaceae</taxon>
        <taxon>Marasmius</taxon>
    </lineage>
</organism>
<dbReference type="Pfam" id="PF00067">
    <property type="entry name" value="p450"/>
    <property type="match status" value="1"/>
</dbReference>
<dbReference type="GO" id="GO:0016712">
    <property type="term" value="F:oxidoreductase activity, acting on paired donors, with incorporation or reduction of molecular oxygen, reduced flavin or flavoprotein as one donor, and incorporation of one atom of oxygen"/>
    <property type="evidence" value="ECO:0007669"/>
    <property type="project" value="UniProtKB-EC"/>
</dbReference>
<dbReference type="SUPFAM" id="SSF48264">
    <property type="entry name" value="Cytochrome P450"/>
    <property type="match status" value="1"/>
</dbReference>
<keyword evidence="5 8" id="KW-0560">Oxidoreductase</keyword>
<keyword evidence="7 8" id="KW-0503">Monooxygenase</keyword>
<dbReference type="EMBL" id="JBAHYK010000017">
    <property type="protein sequence ID" value="KAL0581045.1"/>
    <property type="molecule type" value="Genomic_DNA"/>
</dbReference>
<evidence type="ECO:0000256" key="6">
    <source>
        <dbReference type="ARBA" id="ARBA00023004"/>
    </source>
</evidence>
<dbReference type="Proteomes" id="UP001465976">
    <property type="component" value="Unassembled WGS sequence"/>
</dbReference>
<reference evidence="9 10" key="1">
    <citation type="submission" date="2024-02" db="EMBL/GenBank/DDBJ databases">
        <title>A draft genome for the cacao thread blight pathogen Marasmius crinis-equi.</title>
        <authorList>
            <person name="Cohen S.P."/>
            <person name="Baruah I.K."/>
            <person name="Amoako-Attah I."/>
            <person name="Bukari Y."/>
            <person name="Meinhardt L.W."/>
            <person name="Bailey B.A."/>
        </authorList>
    </citation>
    <scope>NUCLEOTIDE SEQUENCE [LARGE SCALE GENOMIC DNA]</scope>
    <source>
        <strain evidence="9 10">GH-76</strain>
    </source>
</reference>
<comment type="caution">
    <text evidence="9">The sequence shown here is derived from an EMBL/GenBank/DDBJ whole genome shotgun (WGS) entry which is preliminary data.</text>
</comment>
<evidence type="ECO:0000256" key="1">
    <source>
        <dbReference type="ARBA" id="ARBA00001971"/>
    </source>
</evidence>
<dbReference type="GO" id="GO:0016301">
    <property type="term" value="F:kinase activity"/>
    <property type="evidence" value="ECO:0007669"/>
    <property type="project" value="UniProtKB-KW"/>
</dbReference>
<dbReference type="PANTHER" id="PTHR24287:SF1">
    <property type="entry name" value="P450, PUTATIVE (EUROFUNG)-RELATED"/>
    <property type="match status" value="1"/>
</dbReference>
<gene>
    <name evidence="9" type="primary">ALK2_1</name>
    <name evidence="9" type="ORF">V5O48_000938</name>
</gene>
<dbReference type="InterPro" id="IPR002401">
    <property type="entry name" value="Cyt_P450_E_grp-I"/>
</dbReference>
<proteinExistence type="inferred from homology"/>
<sequence>MPVPPGFTWIAQNAPSRFLLPAGTTYVALRLLRELQVLALPTWVNTIAYILSIPGAFALSIVYRDWRDARAAVARGAVLAPMVSYSRFGAMDIVEGLVETYSKGYTGAGIISEKHKTFGNTMTLSIFWDRRVETIEPLHIKTMLATQFNSHPKGKTFNALVKSILGTGVFASDGEIWKYGFLASMVFVPTEILLNRFHRSMTRPYFTKERISHFDNFDRHAEDALALGKARLDAGYPIDFQDLVSRFTLDSATEFLFGKDVQSLSAGLIYPPNTPFASTSEVGKDHPSNLFAQAFLESQAATASRFFFGGLWRLREFWTDEVKKHMRVCDAYIEPILNEALARKRERKEQKGEAEPEEGETLLDYLVNATEDKTLIRDEIVNIMIAGRDTHPDVLQRLREEILTKIGTSRRPAFEDMRDMKYLRAFINETLRLYPPVPFNMRSTGEPVVWPGVNGGPPIYIPAGIRTPYSLILMQRRKDLWGPDAEFFDPDRFLDERLHKYLTPNSFIFVPFNAGPRICLGQQFAYNEVSFFLIKLLQKFSTFNLAEDVQKMPPAEWRNAEGRQALERVMIRSQMTMYVEDGLWVRMGEAPSAQDA</sequence>
<evidence type="ECO:0000256" key="5">
    <source>
        <dbReference type="ARBA" id="ARBA00023002"/>
    </source>
</evidence>
<keyword evidence="4 8" id="KW-0479">Metal-binding</keyword>
<keyword evidence="6 8" id="KW-0408">Iron</keyword>
<dbReference type="InterPro" id="IPR047146">
    <property type="entry name" value="Cyt_P450_E_CYP52_fungi"/>
</dbReference>
<comment type="cofactor">
    <cofactor evidence="1">
        <name>heme</name>
        <dbReference type="ChEBI" id="CHEBI:30413"/>
    </cofactor>
</comment>
<dbReference type="PRINTS" id="PR00463">
    <property type="entry name" value="EP450I"/>
</dbReference>
<accession>A0ABR3G094</accession>
<keyword evidence="9" id="KW-0808">Transferase</keyword>
<evidence type="ECO:0000256" key="3">
    <source>
        <dbReference type="ARBA" id="ARBA00022617"/>
    </source>
</evidence>
<evidence type="ECO:0000313" key="10">
    <source>
        <dbReference type="Proteomes" id="UP001465976"/>
    </source>
</evidence>
<dbReference type="PANTHER" id="PTHR24287">
    <property type="entry name" value="P450, PUTATIVE (EUROFUNG)-RELATED"/>
    <property type="match status" value="1"/>
</dbReference>
<dbReference type="PRINTS" id="PR00385">
    <property type="entry name" value="P450"/>
</dbReference>
<dbReference type="EC" id="1.14.14.1" evidence="9"/>
<dbReference type="PROSITE" id="PS00086">
    <property type="entry name" value="CYTOCHROME_P450"/>
    <property type="match status" value="1"/>
</dbReference>
<keyword evidence="3 8" id="KW-0349">Heme</keyword>